<dbReference type="SUPFAM" id="SSF56672">
    <property type="entry name" value="DNA/RNA polymerases"/>
    <property type="match status" value="1"/>
</dbReference>
<proteinExistence type="predicted"/>
<dbReference type="AlphaFoldDB" id="A0A9P1E745"/>
<comment type="caution">
    <text evidence="1">The sequence shown here is derived from an EMBL/GenBank/DDBJ whole genome shotgun (WGS) entry which is preliminary data.</text>
</comment>
<protein>
    <recommendedName>
        <fullName evidence="3">Reverse transcriptase domain-containing protein</fullName>
    </recommendedName>
</protein>
<reference evidence="1" key="1">
    <citation type="submission" date="2022-07" db="EMBL/GenBank/DDBJ databases">
        <authorList>
            <person name="Macas J."/>
            <person name="Novak P."/>
            <person name="Neumann P."/>
        </authorList>
    </citation>
    <scope>NUCLEOTIDE SEQUENCE</scope>
</reference>
<dbReference type="PANTHER" id="PTHR24559:SF444">
    <property type="entry name" value="REVERSE TRANSCRIPTASE DOMAIN-CONTAINING PROTEIN"/>
    <property type="match status" value="1"/>
</dbReference>
<gene>
    <name evidence="1" type="ORF">CEURO_LOCUS8541</name>
</gene>
<name>A0A9P1E745_CUSEU</name>
<accession>A0A9P1E745</accession>
<dbReference type="PANTHER" id="PTHR24559">
    <property type="entry name" value="TRANSPOSON TY3-I GAG-POL POLYPROTEIN"/>
    <property type="match status" value="1"/>
</dbReference>
<organism evidence="1 2">
    <name type="scientific">Cuscuta europaea</name>
    <name type="common">European dodder</name>
    <dbReference type="NCBI Taxonomy" id="41803"/>
    <lineage>
        <taxon>Eukaryota</taxon>
        <taxon>Viridiplantae</taxon>
        <taxon>Streptophyta</taxon>
        <taxon>Embryophyta</taxon>
        <taxon>Tracheophyta</taxon>
        <taxon>Spermatophyta</taxon>
        <taxon>Magnoliopsida</taxon>
        <taxon>eudicotyledons</taxon>
        <taxon>Gunneridae</taxon>
        <taxon>Pentapetalae</taxon>
        <taxon>asterids</taxon>
        <taxon>lamiids</taxon>
        <taxon>Solanales</taxon>
        <taxon>Convolvulaceae</taxon>
        <taxon>Cuscuteae</taxon>
        <taxon>Cuscuta</taxon>
        <taxon>Cuscuta subgen. Cuscuta</taxon>
    </lineage>
</organism>
<dbReference type="Proteomes" id="UP001152484">
    <property type="component" value="Unassembled WGS sequence"/>
</dbReference>
<dbReference type="OrthoDB" id="1738562at2759"/>
<dbReference type="InterPro" id="IPR053134">
    <property type="entry name" value="RNA-dir_DNA_polymerase"/>
</dbReference>
<evidence type="ECO:0008006" key="3">
    <source>
        <dbReference type="Google" id="ProtNLM"/>
    </source>
</evidence>
<dbReference type="Gene3D" id="3.10.10.10">
    <property type="entry name" value="HIV Type 1 Reverse Transcriptase, subunit A, domain 1"/>
    <property type="match status" value="1"/>
</dbReference>
<sequence>MKPLPTHLKYVFLGEKETLPVIISNNMTGEQEGKLIAVLKEHKLAIGWTIADINSISPSTCMHRILMEDEAKPVRQPQRRLNPPMMEVVKKEVIKLLQMGIIFPISDSKWVSPTQVVPKKTGVTVVENKHGELMPTRIQNGWRVCIDYRRLNAVTRKDFFPLPFIDQMLERL</sequence>
<keyword evidence="2" id="KW-1185">Reference proteome</keyword>
<feature type="non-terminal residue" evidence="1">
    <location>
        <position position="172"/>
    </location>
</feature>
<dbReference type="EMBL" id="CAMAPE010000016">
    <property type="protein sequence ID" value="CAH9083129.1"/>
    <property type="molecule type" value="Genomic_DNA"/>
</dbReference>
<evidence type="ECO:0000313" key="2">
    <source>
        <dbReference type="Proteomes" id="UP001152484"/>
    </source>
</evidence>
<evidence type="ECO:0000313" key="1">
    <source>
        <dbReference type="EMBL" id="CAH9083129.1"/>
    </source>
</evidence>
<dbReference type="InterPro" id="IPR043502">
    <property type="entry name" value="DNA/RNA_pol_sf"/>
</dbReference>